<keyword evidence="2" id="KW-1185">Reference proteome</keyword>
<proteinExistence type="predicted"/>
<evidence type="ECO:0000313" key="1">
    <source>
        <dbReference type="EMBL" id="KAJ3488845.1"/>
    </source>
</evidence>
<dbReference type="SUPFAM" id="SSF52047">
    <property type="entry name" value="RNI-like"/>
    <property type="match status" value="1"/>
</dbReference>
<dbReference type="Gene3D" id="1.20.1280.50">
    <property type="match status" value="1"/>
</dbReference>
<name>A0AAD5YLW7_9APHY</name>
<dbReference type="Proteomes" id="UP001212997">
    <property type="component" value="Unassembled WGS sequence"/>
</dbReference>
<comment type="caution">
    <text evidence="1">The sequence shown here is derived from an EMBL/GenBank/DDBJ whole genome shotgun (WGS) entry which is preliminary data.</text>
</comment>
<dbReference type="EMBL" id="JANAWD010000058">
    <property type="protein sequence ID" value="KAJ3488845.1"/>
    <property type="molecule type" value="Genomic_DNA"/>
</dbReference>
<evidence type="ECO:0000313" key="2">
    <source>
        <dbReference type="Proteomes" id="UP001212997"/>
    </source>
</evidence>
<evidence type="ECO:0008006" key="3">
    <source>
        <dbReference type="Google" id="ProtNLM"/>
    </source>
</evidence>
<dbReference type="AlphaFoldDB" id="A0AAD5YLW7"/>
<dbReference type="InterPro" id="IPR036047">
    <property type="entry name" value="F-box-like_dom_sf"/>
</dbReference>
<dbReference type="Gene3D" id="3.80.10.10">
    <property type="entry name" value="Ribonuclease Inhibitor"/>
    <property type="match status" value="1"/>
</dbReference>
<organism evidence="1 2">
    <name type="scientific">Meripilus lineatus</name>
    <dbReference type="NCBI Taxonomy" id="2056292"/>
    <lineage>
        <taxon>Eukaryota</taxon>
        <taxon>Fungi</taxon>
        <taxon>Dikarya</taxon>
        <taxon>Basidiomycota</taxon>
        <taxon>Agaricomycotina</taxon>
        <taxon>Agaricomycetes</taxon>
        <taxon>Polyporales</taxon>
        <taxon>Meripilaceae</taxon>
        <taxon>Meripilus</taxon>
    </lineage>
</organism>
<dbReference type="InterPro" id="IPR032675">
    <property type="entry name" value="LRR_dom_sf"/>
</dbReference>
<reference evidence="1" key="1">
    <citation type="submission" date="2022-07" db="EMBL/GenBank/DDBJ databases">
        <title>Genome Sequence of Physisporinus lineatus.</title>
        <authorList>
            <person name="Buettner E."/>
        </authorList>
    </citation>
    <scope>NUCLEOTIDE SEQUENCE</scope>
    <source>
        <strain evidence="1">VT162</strain>
    </source>
</reference>
<protein>
    <recommendedName>
        <fullName evidence="3">F-box domain-containing protein</fullName>
    </recommendedName>
</protein>
<sequence>MWRSTARLPCDSESILNETIILSSPHSAYHVASAVEVTNMAALPQEIVDHIIDLVQDTSTLRACSLACHSWAYRSQSQLHRRVRLDCQGDLKLGHYDTTAITQLTHQLILTFPTRPGFPTDLWWDVISKFTNVQRLTLREACWTYTDEEKLSFSSLFNRVTSLKLQRCQYQNLSNFLDFISVFPSLRELELDEITWDRDSDTEMLPSQLPGRGLRRLIIAGNGLAFVAPVGRWLKALQGDKLREFTLSWENTAPGGEKALKSLLESLSSCLVHLDINTEAFSMSELETIVGLRTLTLGKLFLIEDYGPEVHPEIEQISNILSHSDLRGFSQLILSCVVAGRAIHSLFVIDNALSQKRFPGLSHVVIEVQDTLQRNGVHRKILDALPGRMPSLAERGILSMKCGTLSWMCKGRVQAS</sequence>
<accession>A0AAD5YLW7</accession>
<gene>
    <name evidence="1" type="ORF">NLI96_g2542</name>
</gene>
<dbReference type="SUPFAM" id="SSF81383">
    <property type="entry name" value="F-box domain"/>
    <property type="match status" value="1"/>
</dbReference>